<keyword evidence="2" id="KW-1185">Reference proteome</keyword>
<reference evidence="1 2" key="1">
    <citation type="journal article" date="2019" name="Commun. Biol.">
        <title>The bagworm genome reveals a unique fibroin gene that provides high tensile strength.</title>
        <authorList>
            <person name="Kono N."/>
            <person name="Nakamura H."/>
            <person name="Ohtoshi R."/>
            <person name="Tomita M."/>
            <person name="Numata K."/>
            <person name="Arakawa K."/>
        </authorList>
    </citation>
    <scope>NUCLEOTIDE SEQUENCE [LARGE SCALE GENOMIC DNA]</scope>
</reference>
<dbReference type="EMBL" id="BGZK01000976">
    <property type="protein sequence ID" value="GBP67224.1"/>
    <property type="molecule type" value="Genomic_DNA"/>
</dbReference>
<dbReference type="Proteomes" id="UP000299102">
    <property type="component" value="Unassembled WGS sequence"/>
</dbReference>
<dbReference type="AlphaFoldDB" id="A0A4C1XX47"/>
<sequence>MHTYRVTRCESLGAYLRHCPLGGYKIFVGTRQRKRLIYRAAGPASTRPLCSGAILLPAHLGERKGLYTDTSMMCAHDTRVWSTLDRCTLLLSLFKSYTFKFVSLEKITLKDYTKQSLYAFLTVSGAVAPLAPQTRHPFQFWQSQNFYFVL</sequence>
<protein>
    <submittedName>
        <fullName evidence="1">Uncharacterized protein</fullName>
    </submittedName>
</protein>
<evidence type="ECO:0000313" key="1">
    <source>
        <dbReference type="EMBL" id="GBP67224.1"/>
    </source>
</evidence>
<evidence type="ECO:0000313" key="2">
    <source>
        <dbReference type="Proteomes" id="UP000299102"/>
    </source>
</evidence>
<comment type="caution">
    <text evidence="1">The sequence shown here is derived from an EMBL/GenBank/DDBJ whole genome shotgun (WGS) entry which is preliminary data.</text>
</comment>
<organism evidence="1 2">
    <name type="scientific">Eumeta variegata</name>
    <name type="common">Bagworm moth</name>
    <name type="synonym">Eumeta japonica</name>
    <dbReference type="NCBI Taxonomy" id="151549"/>
    <lineage>
        <taxon>Eukaryota</taxon>
        <taxon>Metazoa</taxon>
        <taxon>Ecdysozoa</taxon>
        <taxon>Arthropoda</taxon>
        <taxon>Hexapoda</taxon>
        <taxon>Insecta</taxon>
        <taxon>Pterygota</taxon>
        <taxon>Neoptera</taxon>
        <taxon>Endopterygota</taxon>
        <taxon>Lepidoptera</taxon>
        <taxon>Glossata</taxon>
        <taxon>Ditrysia</taxon>
        <taxon>Tineoidea</taxon>
        <taxon>Psychidae</taxon>
        <taxon>Oiketicinae</taxon>
        <taxon>Eumeta</taxon>
    </lineage>
</organism>
<name>A0A4C1XX47_EUMVA</name>
<accession>A0A4C1XX47</accession>
<gene>
    <name evidence="1" type="ORF">EVAR_47785_1</name>
</gene>
<proteinExistence type="predicted"/>